<comment type="similarity">
    <text evidence="2">Belongs to the ATP-dependent AMP-binding enzyme family.</text>
</comment>
<name>T1GBJ9_MEGSC</name>
<sequence>MKAKYRVMLAFMVPPLMVFLAKHPIVDKYDLSSLIMLLSGAAPLSKETEDAIKARIGVPTIRQAVFVLSQHVIQVNVSTRSSSDKV</sequence>
<evidence type="ECO:0000256" key="1">
    <source>
        <dbReference type="ARBA" id="ARBA00001946"/>
    </source>
</evidence>
<accession>T1GBJ9</accession>
<dbReference type="STRING" id="36166.T1GBJ9"/>
<keyword evidence="3" id="KW-0547">Nucleotide-binding</keyword>
<keyword evidence="6" id="KW-1185">Reference proteome</keyword>
<dbReference type="AlphaFoldDB" id="T1GBJ9"/>
<proteinExistence type="inferred from homology"/>
<keyword evidence="3" id="KW-0067">ATP-binding</keyword>
<dbReference type="SUPFAM" id="SSF56801">
    <property type="entry name" value="Acetyl-CoA synthetase-like"/>
    <property type="match status" value="1"/>
</dbReference>
<evidence type="ECO:0000256" key="4">
    <source>
        <dbReference type="ARBA" id="ARBA00022842"/>
    </source>
</evidence>
<dbReference type="PANTHER" id="PTHR24096">
    <property type="entry name" value="LONG-CHAIN-FATTY-ACID--COA LIGASE"/>
    <property type="match status" value="1"/>
</dbReference>
<evidence type="ECO:0000313" key="6">
    <source>
        <dbReference type="Proteomes" id="UP000015102"/>
    </source>
</evidence>
<dbReference type="EnsemblMetazoa" id="MESCA000633-RA">
    <property type="protein sequence ID" value="MESCA000633-PA"/>
    <property type="gene ID" value="MESCA000633"/>
</dbReference>
<dbReference type="Gene3D" id="3.40.50.980">
    <property type="match status" value="1"/>
</dbReference>
<evidence type="ECO:0000256" key="2">
    <source>
        <dbReference type="ARBA" id="ARBA00006432"/>
    </source>
</evidence>
<reference evidence="5" key="2">
    <citation type="submission" date="2015-06" db="UniProtKB">
        <authorList>
            <consortium name="EnsemblMetazoa"/>
        </authorList>
    </citation>
    <scope>IDENTIFICATION</scope>
</reference>
<protein>
    <submittedName>
        <fullName evidence="5">Uncharacterized protein</fullName>
    </submittedName>
</protein>
<dbReference type="HOGENOM" id="CLU_2500493_0_0_1"/>
<evidence type="ECO:0000313" key="5">
    <source>
        <dbReference type="EnsemblMetazoa" id="MESCA000633-PA"/>
    </source>
</evidence>
<dbReference type="Proteomes" id="UP000015102">
    <property type="component" value="Unassembled WGS sequence"/>
</dbReference>
<dbReference type="PANTHER" id="PTHR24096:SF423">
    <property type="entry name" value="GM05240P"/>
    <property type="match status" value="1"/>
</dbReference>
<dbReference type="EMBL" id="CAQQ02162003">
    <property type="status" value="NOT_ANNOTATED_CDS"/>
    <property type="molecule type" value="Genomic_DNA"/>
</dbReference>
<comment type="cofactor">
    <cofactor evidence="1">
        <name>Mg(2+)</name>
        <dbReference type="ChEBI" id="CHEBI:18420"/>
    </cofactor>
</comment>
<reference evidence="6" key="1">
    <citation type="submission" date="2013-02" db="EMBL/GenBank/DDBJ databases">
        <authorList>
            <person name="Hughes D."/>
        </authorList>
    </citation>
    <scope>NUCLEOTIDE SEQUENCE</scope>
    <source>
        <strain>Durham</strain>
        <strain evidence="6">NC isolate 2 -- Noor lab</strain>
    </source>
</reference>
<keyword evidence="4" id="KW-0460">Magnesium</keyword>
<organism evidence="5 6">
    <name type="scientific">Megaselia scalaris</name>
    <name type="common">Humpbacked fly</name>
    <name type="synonym">Phora scalaris</name>
    <dbReference type="NCBI Taxonomy" id="36166"/>
    <lineage>
        <taxon>Eukaryota</taxon>
        <taxon>Metazoa</taxon>
        <taxon>Ecdysozoa</taxon>
        <taxon>Arthropoda</taxon>
        <taxon>Hexapoda</taxon>
        <taxon>Insecta</taxon>
        <taxon>Pterygota</taxon>
        <taxon>Neoptera</taxon>
        <taxon>Endopterygota</taxon>
        <taxon>Diptera</taxon>
        <taxon>Brachycera</taxon>
        <taxon>Muscomorpha</taxon>
        <taxon>Platypezoidea</taxon>
        <taxon>Phoridae</taxon>
        <taxon>Megaseliini</taxon>
        <taxon>Megaselia</taxon>
    </lineage>
</organism>
<dbReference type="EMBL" id="CAQQ02162004">
    <property type="status" value="NOT_ANNOTATED_CDS"/>
    <property type="molecule type" value="Genomic_DNA"/>
</dbReference>
<dbReference type="GO" id="GO:0016405">
    <property type="term" value="F:CoA-ligase activity"/>
    <property type="evidence" value="ECO:0007669"/>
    <property type="project" value="TreeGrafter"/>
</dbReference>
<dbReference type="GO" id="GO:0005524">
    <property type="term" value="F:ATP binding"/>
    <property type="evidence" value="ECO:0007669"/>
    <property type="project" value="UniProtKB-KW"/>
</dbReference>
<evidence type="ECO:0000256" key="3">
    <source>
        <dbReference type="ARBA" id="ARBA00022840"/>
    </source>
</evidence>